<proteinExistence type="predicted"/>
<dbReference type="Gene3D" id="1.10.10.1450">
    <property type="match status" value="1"/>
</dbReference>
<protein>
    <recommendedName>
        <fullName evidence="3">Mos1 transposase HTH domain-containing protein</fullName>
    </recommendedName>
</protein>
<evidence type="ECO:0008006" key="3">
    <source>
        <dbReference type="Google" id="ProtNLM"/>
    </source>
</evidence>
<evidence type="ECO:0000313" key="2">
    <source>
        <dbReference type="Proteomes" id="UP000694620"/>
    </source>
</evidence>
<reference evidence="1" key="3">
    <citation type="submission" date="2025-09" db="UniProtKB">
        <authorList>
            <consortium name="Ensembl"/>
        </authorList>
    </citation>
    <scope>IDENTIFICATION</scope>
</reference>
<dbReference type="InterPro" id="IPR052709">
    <property type="entry name" value="Transposase-MT_Hybrid"/>
</dbReference>
<dbReference type="Proteomes" id="UP000694620">
    <property type="component" value="Chromosome 6"/>
</dbReference>
<accession>A0A8C4RS43</accession>
<sequence length="135" mass="15744">FCDGILERITCFIKFCFLLGKTATEAVTMLQDAFKEEVLSKARVFSFNKQFKWGRESFEDDPHTGWPVEATSTEMCRKVEDLILSDRWIKVSQIDEEMGISADTLWKIIHEQLGIFNCKEWNQEMEGHSLCLRLV</sequence>
<organism evidence="1 2">
    <name type="scientific">Erpetoichthys calabaricus</name>
    <name type="common">Rope fish</name>
    <name type="synonym">Calamoichthys calabaricus</name>
    <dbReference type="NCBI Taxonomy" id="27687"/>
    <lineage>
        <taxon>Eukaryota</taxon>
        <taxon>Metazoa</taxon>
        <taxon>Chordata</taxon>
        <taxon>Craniata</taxon>
        <taxon>Vertebrata</taxon>
        <taxon>Euteleostomi</taxon>
        <taxon>Actinopterygii</taxon>
        <taxon>Polypteriformes</taxon>
        <taxon>Polypteridae</taxon>
        <taxon>Erpetoichthys</taxon>
    </lineage>
</organism>
<keyword evidence="2" id="KW-1185">Reference proteome</keyword>
<dbReference type="PANTHER" id="PTHR46060">
    <property type="entry name" value="MARINER MOS1 TRANSPOSASE-LIKE PROTEIN"/>
    <property type="match status" value="1"/>
</dbReference>
<reference evidence="1" key="2">
    <citation type="submission" date="2025-08" db="UniProtKB">
        <authorList>
            <consortium name="Ensembl"/>
        </authorList>
    </citation>
    <scope>IDENTIFICATION</scope>
</reference>
<dbReference type="PANTHER" id="PTHR46060:SF1">
    <property type="entry name" value="MARINER MOS1 TRANSPOSASE-LIKE PROTEIN"/>
    <property type="match status" value="1"/>
</dbReference>
<evidence type="ECO:0000313" key="1">
    <source>
        <dbReference type="Ensembl" id="ENSECRP00000005939.1"/>
    </source>
</evidence>
<dbReference type="Ensembl" id="ENSECRT00000006038.1">
    <property type="protein sequence ID" value="ENSECRP00000005939.1"/>
    <property type="gene ID" value="ENSECRG00000003972.1"/>
</dbReference>
<dbReference type="AlphaFoldDB" id="A0A8C4RS43"/>
<reference evidence="1" key="1">
    <citation type="submission" date="2021-06" db="EMBL/GenBank/DDBJ databases">
        <authorList>
            <consortium name="Wellcome Sanger Institute Data Sharing"/>
        </authorList>
    </citation>
    <scope>NUCLEOTIDE SEQUENCE [LARGE SCALE GENOMIC DNA]</scope>
</reference>
<name>A0A8C4RS43_ERPCA</name>